<feature type="compositionally biased region" description="Basic and acidic residues" evidence="11">
    <location>
        <begin position="1281"/>
        <end position="1311"/>
    </location>
</feature>
<dbReference type="GO" id="GO:0034330">
    <property type="term" value="P:cell junction organization"/>
    <property type="evidence" value="ECO:0007669"/>
    <property type="project" value="UniProtKB-ARBA"/>
</dbReference>
<evidence type="ECO:0000313" key="15">
    <source>
        <dbReference type="Proteomes" id="UP000000715"/>
    </source>
</evidence>
<dbReference type="GO" id="GO:0007155">
    <property type="term" value="P:cell adhesion"/>
    <property type="evidence" value="ECO:0007669"/>
    <property type="project" value="UniProtKB-KW"/>
</dbReference>
<comment type="subcellular location">
    <subcellularLocation>
        <location evidence="1">Cell junction</location>
        <location evidence="1">Adherens junction</location>
    </subcellularLocation>
</comment>
<evidence type="ECO:0000256" key="8">
    <source>
        <dbReference type="ARBA" id="ARBA00058472"/>
    </source>
</evidence>
<accession>A0A8U0S6K3</accession>
<feature type="compositionally biased region" description="Pro residues" evidence="11">
    <location>
        <begin position="1371"/>
        <end position="1380"/>
    </location>
</feature>
<keyword evidence="3" id="KW-0677">Repeat</keyword>
<gene>
    <name evidence="16" type="primary">AFDN</name>
</gene>
<dbReference type="Proteomes" id="UP000000715">
    <property type="component" value="Unplaced"/>
</dbReference>
<dbReference type="Gene3D" id="2.60.200.20">
    <property type="match status" value="1"/>
</dbReference>
<dbReference type="InterPro" id="IPR002710">
    <property type="entry name" value="Dilute_dom"/>
</dbReference>
<dbReference type="OrthoDB" id="6260541at2759"/>
<feature type="domain" description="Ras-associating" evidence="13">
    <location>
        <begin position="39"/>
        <end position="134"/>
    </location>
</feature>
<feature type="region of interest" description="Disordered" evidence="11">
    <location>
        <begin position="353"/>
        <end position="377"/>
    </location>
</feature>
<feature type="compositionally biased region" description="Basic and acidic residues" evidence="11">
    <location>
        <begin position="1521"/>
        <end position="1534"/>
    </location>
</feature>
<dbReference type="InterPro" id="IPR008984">
    <property type="entry name" value="SMAD_FHA_dom_sf"/>
</dbReference>
<feature type="compositionally biased region" description="Polar residues" evidence="11">
    <location>
        <begin position="1139"/>
        <end position="1150"/>
    </location>
</feature>
<feature type="domain" description="Ras-associating" evidence="13">
    <location>
        <begin position="247"/>
        <end position="349"/>
    </location>
</feature>
<reference evidence="16" key="1">
    <citation type="submission" date="2025-08" db="UniProtKB">
        <authorList>
            <consortium name="RefSeq"/>
        </authorList>
    </citation>
    <scope>IDENTIFICATION</scope>
    <source>
        <tissue evidence="16">Brain</tissue>
    </source>
</reference>
<feature type="domain" description="Dilute" evidence="14">
    <location>
        <begin position="661"/>
        <end position="915"/>
    </location>
</feature>
<dbReference type="GO" id="GO:0007165">
    <property type="term" value="P:signal transduction"/>
    <property type="evidence" value="ECO:0007669"/>
    <property type="project" value="InterPro"/>
</dbReference>
<dbReference type="InterPro" id="IPR029071">
    <property type="entry name" value="Ubiquitin-like_domsf"/>
</dbReference>
<dbReference type="GO" id="GO:0030154">
    <property type="term" value="P:cell differentiation"/>
    <property type="evidence" value="ECO:0007669"/>
    <property type="project" value="UniProtKB-ARBA"/>
</dbReference>
<evidence type="ECO:0000259" key="12">
    <source>
        <dbReference type="PROSITE" id="PS50106"/>
    </source>
</evidence>
<dbReference type="FunFam" id="3.10.20.90:FF:000025">
    <property type="entry name" value="Afadin, adherens junction formation factor"/>
    <property type="match status" value="1"/>
</dbReference>
<feature type="domain" description="PDZ" evidence="12">
    <location>
        <begin position="1014"/>
        <end position="1100"/>
    </location>
</feature>
<evidence type="ECO:0000256" key="10">
    <source>
        <dbReference type="ARBA" id="ARBA00083790"/>
    </source>
</evidence>
<dbReference type="SMART" id="SM00314">
    <property type="entry name" value="RA"/>
    <property type="match status" value="2"/>
</dbReference>
<evidence type="ECO:0000256" key="11">
    <source>
        <dbReference type="SAM" id="MobiDB-lite"/>
    </source>
</evidence>
<feature type="compositionally biased region" description="Basic and acidic residues" evidence="11">
    <location>
        <begin position="1626"/>
        <end position="1696"/>
    </location>
</feature>
<evidence type="ECO:0000256" key="9">
    <source>
        <dbReference type="ARBA" id="ARBA00073709"/>
    </source>
</evidence>
<dbReference type="PROSITE" id="PS51126">
    <property type="entry name" value="DILUTE"/>
    <property type="match status" value="1"/>
</dbReference>
<feature type="compositionally biased region" description="Basic and acidic residues" evidence="11">
    <location>
        <begin position="174"/>
        <end position="190"/>
    </location>
</feature>
<dbReference type="SUPFAM" id="SSF50156">
    <property type="entry name" value="PDZ domain-like"/>
    <property type="match status" value="1"/>
</dbReference>
<dbReference type="InterPro" id="IPR028842">
    <property type="entry name" value="Afadin"/>
</dbReference>
<dbReference type="CDD" id="cd15471">
    <property type="entry name" value="Myo5p-like_CBD_afadin"/>
    <property type="match status" value="1"/>
</dbReference>
<dbReference type="Pfam" id="PF00595">
    <property type="entry name" value="PDZ"/>
    <property type="match status" value="1"/>
</dbReference>
<evidence type="ECO:0000256" key="1">
    <source>
        <dbReference type="ARBA" id="ARBA00004536"/>
    </source>
</evidence>
<evidence type="ECO:0000256" key="5">
    <source>
        <dbReference type="ARBA" id="ARBA00022949"/>
    </source>
</evidence>
<dbReference type="Pfam" id="PF00498">
    <property type="entry name" value="FHA"/>
    <property type="match status" value="1"/>
</dbReference>
<feature type="compositionally biased region" description="Basic and acidic residues" evidence="11">
    <location>
        <begin position="1159"/>
        <end position="1179"/>
    </location>
</feature>
<evidence type="ECO:0000256" key="3">
    <source>
        <dbReference type="ARBA" id="ARBA00022737"/>
    </source>
</evidence>
<dbReference type="GO" id="GO:0005912">
    <property type="term" value="C:adherens junction"/>
    <property type="evidence" value="ECO:0007669"/>
    <property type="project" value="UniProtKB-SubCell"/>
</dbReference>
<dbReference type="SUPFAM" id="SSF54236">
    <property type="entry name" value="Ubiquitin-like"/>
    <property type="match status" value="2"/>
</dbReference>
<keyword evidence="2" id="KW-0597">Phosphoprotein</keyword>
<evidence type="ECO:0000259" key="13">
    <source>
        <dbReference type="PROSITE" id="PS50200"/>
    </source>
</evidence>
<name>A0A8U0S6K3_MUSPF</name>
<feature type="compositionally biased region" description="Basic and acidic residues" evidence="11">
    <location>
        <begin position="1120"/>
        <end position="1135"/>
    </location>
</feature>
<dbReference type="RefSeq" id="XP_044935942.1">
    <property type="nucleotide sequence ID" value="XM_045080007.1"/>
</dbReference>
<dbReference type="CDD" id="cd06789">
    <property type="entry name" value="PDZ_AFDN-like"/>
    <property type="match status" value="1"/>
</dbReference>
<dbReference type="PROSITE" id="PS50200">
    <property type="entry name" value="RA"/>
    <property type="match status" value="2"/>
</dbReference>
<organism evidence="15 16">
    <name type="scientific">Mustela putorius furo</name>
    <name type="common">European domestic ferret</name>
    <name type="synonym">Mustela furo</name>
    <dbReference type="NCBI Taxonomy" id="9669"/>
    <lineage>
        <taxon>Eukaryota</taxon>
        <taxon>Metazoa</taxon>
        <taxon>Chordata</taxon>
        <taxon>Craniata</taxon>
        <taxon>Vertebrata</taxon>
        <taxon>Euteleostomi</taxon>
        <taxon>Mammalia</taxon>
        <taxon>Eutheria</taxon>
        <taxon>Laurasiatheria</taxon>
        <taxon>Carnivora</taxon>
        <taxon>Caniformia</taxon>
        <taxon>Musteloidea</taxon>
        <taxon>Mustelidae</taxon>
        <taxon>Mustelinae</taxon>
        <taxon>Mustela</taxon>
    </lineage>
</organism>
<dbReference type="Pfam" id="PF01843">
    <property type="entry name" value="DIL"/>
    <property type="match status" value="1"/>
</dbReference>
<evidence type="ECO:0000256" key="6">
    <source>
        <dbReference type="ARBA" id="ARBA00022990"/>
    </source>
</evidence>
<dbReference type="FunFam" id="2.60.200.20:FF:000006">
    <property type="entry name" value="Afadin, adherens junction formation factor"/>
    <property type="match status" value="1"/>
</dbReference>
<dbReference type="FunFam" id="2.30.42.10:FF:000032">
    <property type="entry name" value="Afadin isoform A"/>
    <property type="match status" value="1"/>
</dbReference>
<feature type="compositionally biased region" description="Polar residues" evidence="11">
    <location>
        <begin position="1334"/>
        <end position="1344"/>
    </location>
</feature>
<feature type="compositionally biased region" description="Pro residues" evidence="11">
    <location>
        <begin position="1715"/>
        <end position="1728"/>
    </location>
</feature>
<feature type="compositionally biased region" description="Acidic residues" evidence="11">
    <location>
        <begin position="1584"/>
        <end position="1595"/>
    </location>
</feature>
<dbReference type="GO" id="GO:0032880">
    <property type="term" value="P:regulation of protein localization"/>
    <property type="evidence" value="ECO:0007669"/>
    <property type="project" value="TreeGrafter"/>
</dbReference>
<dbReference type="PANTHER" id="PTHR10398:SF2">
    <property type="entry name" value="AFADIN"/>
    <property type="match status" value="1"/>
</dbReference>
<evidence type="ECO:0000256" key="7">
    <source>
        <dbReference type="ARBA" id="ARBA00023054"/>
    </source>
</evidence>
<evidence type="ECO:0000256" key="4">
    <source>
        <dbReference type="ARBA" id="ARBA00022889"/>
    </source>
</evidence>
<keyword evidence="5" id="KW-0965">Cell junction</keyword>
<feature type="compositionally biased region" description="Basic and acidic residues" evidence="11">
    <location>
        <begin position="1833"/>
        <end position="1844"/>
    </location>
</feature>
<proteinExistence type="predicted"/>
<feature type="compositionally biased region" description="Basic and acidic residues" evidence="11">
    <location>
        <begin position="1259"/>
        <end position="1269"/>
    </location>
</feature>
<feature type="compositionally biased region" description="Polar residues" evidence="11">
    <location>
        <begin position="1203"/>
        <end position="1217"/>
    </location>
</feature>
<dbReference type="SUPFAM" id="SSF49879">
    <property type="entry name" value="SMAD/FHA domain"/>
    <property type="match status" value="1"/>
</dbReference>
<dbReference type="SMART" id="SM00240">
    <property type="entry name" value="FHA"/>
    <property type="match status" value="1"/>
</dbReference>
<dbReference type="CDD" id="cd01782">
    <property type="entry name" value="RA1_Afadin"/>
    <property type="match status" value="1"/>
</dbReference>
<feature type="compositionally biased region" description="Low complexity" evidence="11">
    <location>
        <begin position="1316"/>
        <end position="1325"/>
    </location>
</feature>
<dbReference type="PANTHER" id="PTHR10398">
    <property type="entry name" value="AFADIN"/>
    <property type="match status" value="1"/>
</dbReference>
<keyword evidence="7" id="KW-0175">Coiled coil</keyword>
<keyword evidence="15" id="KW-1185">Reference proteome</keyword>
<feature type="compositionally biased region" description="Low complexity" evidence="11">
    <location>
        <begin position="1401"/>
        <end position="1412"/>
    </location>
</feature>
<feature type="region of interest" description="Disordered" evidence="11">
    <location>
        <begin position="1114"/>
        <end position="1535"/>
    </location>
</feature>
<dbReference type="GO" id="GO:0050839">
    <property type="term" value="F:cell adhesion molecule binding"/>
    <property type="evidence" value="ECO:0007669"/>
    <property type="project" value="TreeGrafter"/>
</dbReference>
<dbReference type="Gene3D" id="3.10.20.90">
    <property type="entry name" value="Phosphatidylinositol 3-kinase Catalytic Subunit, Chain A, domain 1"/>
    <property type="match status" value="2"/>
</dbReference>
<protein>
    <recommendedName>
        <fullName evidence="9">Afadin</fullName>
    </recommendedName>
    <alternativeName>
        <fullName evidence="10">Afadin adherens junction formation factor</fullName>
    </alternativeName>
</protein>
<dbReference type="CDD" id="cd22711">
    <property type="entry name" value="FHA_AFDN"/>
    <property type="match status" value="1"/>
</dbReference>
<feature type="compositionally biased region" description="Basic and acidic residues" evidence="11">
    <location>
        <begin position="353"/>
        <end position="372"/>
    </location>
</feature>
<evidence type="ECO:0000313" key="16">
    <source>
        <dbReference type="RefSeq" id="XP_044935942.1"/>
    </source>
</evidence>
<dbReference type="SMART" id="SM00228">
    <property type="entry name" value="PDZ"/>
    <property type="match status" value="1"/>
</dbReference>
<feature type="region of interest" description="Disordered" evidence="11">
    <location>
        <begin position="546"/>
        <end position="568"/>
    </location>
</feature>
<dbReference type="InterPro" id="IPR036034">
    <property type="entry name" value="PDZ_sf"/>
</dbReference>
<keyword evidence="6" id="KW-0007">Acetylation</keyword>
<dbReference type="InterPro" id="IPR037977">
    <property type="entry name" value="CBD_Afadin"/>
</dbReference>
<feature type="region of interest" description="Disordered" evidence="11">
    <location>
        <begin position="129"/>
        <end position="197"/>
    </location>
</feature>
<dbReference type="FunFam" id="3.10.20.90:FF:000033">
    <property type="entry name" value="afadin isoform X1"/>
    <property type="match status" value="1"/>
</dbReference>
<dbReference type="GeneID" id="101688441"/>
<dbReference type="Gene3D" id="2.30.42.10">
    <property type="match status" value="1"/>
</dbReference>
<dbReference type="Pfam" id="PF00788">
    <property type="entry name" value="RA"/>
    <property type="match status" value="2"/>
</dbReference>
<dbReference type="PROSITE" id="PS50106">
    <property type="entry name" value="PDZ"/>
    <property type="match status" value="1"/>
</dbReference>
<keyword evidence="4" id="KW-0130">Cell adhesion</keyword>
<dbReference type="InterPro" id="IPR000253">
    <property type="entry name" value="FHA_dom"/>
</dbReference>
<dbReference type="SMART" id="SM01132">
    <property type="entry name" value="DIL"/>
    <property type="match status" value="1"/>
</dbReference>
<evidence type="ECO:0000259" key="14">
    <source>
        <dbReference type="PROSITE" id="PS51126"/>
    </source>
</evidence>
<feature type="region of interest" description="Disordered" evidence="11">
    <location>
        <begin position="1575"/>
        <end position="1844"/>
    </location>
</feature>
<feature type="compositionally biased region" description="Basic and acidic residues" evidence="11">
    <location>
        <begin position="1782"/>
        <end position="1798"/>
    </location>
</feature>
<dbReference type="CTD" id="4301"/>
<dbReference type="InterPro" id="IPR001478">
    <property type="entry name" value="PDZ"/>
</dbReference>
<sequence>MSAGGRDEERRKLADIIRHWNANRLDLFEISQPTEDLEFHGVMRFYFQDKAAGNFATKCIRVSSTATTQDVIETLAEKFRPDMRMLSSPKYSLYEVHVSGEERRLDIDEKPLVVQLNWNKDDREGRFVLKNENDALPPKKAQSNGPEKQEKEGVIQNFKRTLSKKEKKEKKKREKEAVRQASDKDDRPFQGDDTENSRLAAEVYKDMPETSFTRTISNPEVVMKRRRQQKLERRMQEFRSSDGRPDSGGTLRIYADSLKPNIPYKTILLSTTDPADFAVAEALEKYGLERENPKDYCIARVMLPPGAQHSDEKGAKEIILDDDECPLQIFREWPSDKGVLVFQLKRRPPDYIPKKTKKHVDGKLARGKEKAEGSGYGSALPPEKLPYLVELSPGRRNHFAYYNYHTYEDGSDSRDKPKLYRLQLSVTEVGTEKFDEDSIQLFGSGIQPHHCDLTNMDGVVTVTPRSMDAETYVEGQRISETTMLQSGMKVQFGASHVFKFVDPSQDHTLAKRSADGCLTAKAPRQKPGIVQETAFDLGGDVHSGTALPTSKSATRLDGDRAVPASGSAERGMVKPMIRVEQQDCRRQESRTQDAPGPELVLPASIEFRESSEDSFLSAIINYTNSSTVHFKLSPTYVLYMACRYVLSGQCRPDASPGERTHRVIAVVHKMVSMMEGVIQEVDQVDQKQKNIAGALAFWMANASELLNFIKQDRDLSRITLDAQDVLAHLVQMAFKYLVHCLQSELNNYMPAFLDDPEENSLQRPKIDDVLHTLTGAMSLLRRCRVNAALTIQLFSQLFHFINMWLFNRLVTDPESGLCSHYWGAIIRQQLGHVEAWAEKQGLELAADCHLSRIVQATTLLTMDKYSAEDIPTVNSTCFKLNSLQLQALLQNYHCAPDEPFVPADLIENVVAVAENTADELARSDGREVQLEEDPDLQLPFLLPEDGYSCDVVRNIPNGLQEFLDPLCQRGFCRLIPHARSPGTWTIYFEGADYESHLLRESTELAQPLRKEPEIITVTLKKQNGMGLSIVAAKGAGQDKLGIYVKSVVKGGAADVDGRLAAGDQLLSVDGRSLVGLSQERAAELMTRTSSVVTLEVAKQGAIYHGLATLLNQPSPMMQRISDRRGSGKPRPKSEGFELYNNSAPNGSPESPQLPWAEYSEPKKLPGDDRLMKNRADHRSSPNVANQPPSPGGKSAYTPGATAKITSVSTGNLCTEEQSPPPRPEAYPIPTQTYSREYFTFPASRSQDRVAAPQNQWPSYEEKPRTHTDSSHSSVAVQRVTRSQEELREDKAYQLERRRIEAALDRKSDSDMWIHQSPSVGSSTSSQEHLDHSSKSGTPASTLTKSGPGRWKTPATVQPMPVAVSQPVQTDLPPPPPPPPTHYAGDLDGIPVDLPLPPPPTGQTGPAAAQAAAAERRKREEHQRWYEKEKARLEEERDRKRREQERKLGQMRSQSLNPAPFSPGTVPHVKPEKPSTLQRPQETVIRELQPQQQPRTIERRDLQYVTVSREELSSGDSLSPDPWKRDAREKLEKQQQMHIVDMLSREIQELQSRPERSAEESDRLRKLMLEWQFQKRLQESKQKDEEDEDEEDDDVDTMLIMQRLEAERRARQQTALPAISVLDLLQDEERRRQQQLEEMRKREAEDRARQEDERRRQEEERTKRDAEEKRRQEEGYYSRLEAERRRQHAEAERRLLEPEEPGLCRPPLPRGYELPSPSPPAAAPPPPPQRTASSLQAPALSPDSLYTARLVSYHEEEEEEEPCSLAGPNSYMGSAGTAVGAHDAYRDPRERPSKSHEADLPGSSGAPENLTFKERQRLFSQGQDVSNKVKASRKLTELENELNTK</sequence>
<feature type="compositionally biased region" description="Basic residues" evidence="11">
    <location>
        <begin position="161"/>
        <end position="173"/>
    </location>
</feature>
<evidence type="ECO:0000256" key="2">
    <source>
        <dbReference type="ARBA" id="ARBA00022553"/>
    </source>
</evidence>
<comment type="function">
    <text evidence="8">Belongs to an adhesion system, probably together with the E-cadherin-catenin system, which plays a role in the organization of homotypic, interneuronal and heterotypic cell-cell adherens junctions (AJs). Nectin- and actin-filament-binding protein that connects nectin to the actin cytoskeleton. May play a key role in the organization of epithelial structures of the embryonic ectoderm. Essential for the organization of adherens junctions.</text>
</comment>
<dbReference type="CDD" id="cd01781">
    <property type="entry name" value="RA2_Afadin"/>
    <property type="match status" value="1"/>
</dbReference>
<feature type="compositionally biased region" description="Basic and acidic residues" evidence="11">
    <location>
        <begin position="1495"/>
        <end position="1511"/>
    </location>
</feature>
<dbReference type="GO" id="GO:0005737">
    <property type="term" value="C:cytoplasm"/>
    <property type="evidence" value="ECO:0007669"/>
    <property type="project" value="UniProtKB-ARBA"/>
</dbReference>
<dbReference type="InterPro" id="IPR000159">
    <property type="entry name" value="RA_dom"/>
</dbReference>
<feature type="compositionally biased region" description="Basic and acidic residues" evidence="11">
    <location>
        <begin position="1413"/>
        <end position="1447"/>
    </location>
</feature>